<keyword evidence="2" id="KW-1185">Reference proteome</keyword>
<dbReference type="Pfam" id="PF18306">
    <property type="entry name" value="LDcluster4"/>
    <property type="match status" value="1"/>
</dbReference>
<organism evidence="1 2">
    <name type="scientific">Zafaria cholistanensis</name>
    <dbReference type="NCBI Taxonomy" id="1682741"/>
    <lineage>
        <taxon>Bacteria</taxon>
        <taxon>Bacillati</taxon>
        <taxon>Actinomycetota</taxon>
        <taxon>Actinomycetes</taxon>
        <taxon>Micrococcales</taxon>
        <taxon>Micrococcaceae</taxon>
        <taxon>Zafaria</taxon>
    </lineage>
</organism>
<name>A0A5A7NRN9_9MICC</name>
<dbReference type="InterPro" id="IPR041164">
    <property type="entry name" value="LDcluster4"/>
</dbReference>
<evidence type="ECO:0008006" key="3">
    <source>
        <dbReference type="Google" id="ProtNLM"/>
    </source>
</evidence>
<accession>A0A5A7NRN9</accession>
<evidence type="ECO:0000313" key="1">
    <source>
        <dbReference type="EMBL" id="GER22782.1"/>
    </source>
</evidence>
<proteinExistence type="predicted"/>
<dbReference type="SUPFAM" id="SSF102405">
    <property type="entry name" value="MCP/YpsA-like"/>
    <property type="match status" value="1"/>
</dbReference>
<evidence type="ECO:0000313" key="2">
    <source>
        <dbReference type="Proteomes" id="UP000325307"/>
    </source>
</evidence>
<dbReference type="EMBL" id="BKDJ01000005">
    <property type="protein sequence ID" value="GER22782.1"/>
    <property type="molecule type" value="Genomic_DNA"/>
</dbReference>
<dbReference type="InterPro" id="IPR005268">
    <property type="entry name" value="CHP00725"/>
</dbReference>
<gene>
    <name evidence="1" type="ORF">NCCP1664_12790</name>
</gene>
<reference evidence="1 2" key="1">
    <citation type="submission" date="2019-09" db="EMBL/GenBank/DDBJ databases">
        <title>Arthrobacter zafarii sp. nov., a moderately thermotolerant and halotolerant actinobacterium isolated from Cholistan desert soil of Pakistan.</title>
        <authorList>
            <person name="Amin A."/>
            <person name="Ahmed I."/>
            <person name="Khalid N."/>
            <person name="Schumann P."/>
            <person name="Busse H.J."/>
            <person name="Khan I.U."/>
            <person name="Li S."/>
            <person name="Li W.J."/>
        </authorList>
    </citation>
    <scope>NUCLEOTIDE SEQUENCE [LARGE SCALE GENOMIC DNA]</scope>
    <source>
        <strain evidence="1 2">NCCP-1664</strain>
    </source>
</reference>
<dbReference type="OrthoDB" id="9794039at2"/>
<dbReference type="GO" id="GO:0005829">
    <property type="term" value="C:cytosol"/>
    <property type="evidence" value="ECO:0007669"/>
    <property type="project" value="TreeGrafter"/>
</dbReference>
<dbReference type="Proteomes" id="UP000325307">
    <property type="component" value="Unassembled WGS sequence"/>
</dbReference>
<comment type="caution">
    <text evidence="1">The sequence shown here is derived from an EMBL/GenBank/DDBJ whole genome shotgun (WGS) entry which is preliminary data.</text>
</comment>
<sequence length="149" mass="14830">MYAGIVGPGEGATDAECAIAYEAGRLLARAGAVVVTGGLGGVMAAASQGAFEHGGMTVGLLPGSRREGANPYLKVSIPTGLGEMRNALLVRSCGGVIAVGGSWGTASEIALACRTGVPVFAIGGWEFPAEGPIRMDSVESAVRRLLAAA</sequence>
<dbReference type="Gene3D" id="3.40.50.450">
    <property type="match status" value="1"/>
</dbReference>
<dbReference type="InterPro" id="IPR052341">
    <property type="entry name" value="LOG_family_nucleotidases"/>
</dbReference>
<protein>
    <recommendedName>
        <fullName evidence="3">TIGR00725 family protein</fullName>
    </recommendedName>
</protein>
<dbReference type="PANTHER" id="PTHR43393">
    <property type="entry name" value="CYTOKININ RIBOSIDE 5'-MONOPHOSPHATE PHOSPHORIBOHYDROLASE"/>
    <property type="match status" value="1"/>
</dbReference>
<dbReference type="AlphaFoldDB" id="A0A5A7NRN9"/>
<dbReference type="NCBIfam" id="TIGR00725">
    <property type="entry name" value="TIGR00725 family protein"/>
    <property type="match status" value="1"/>
</dbReference>
<dbReference type="RefSeq" id="WP_149956407.1">
    <property type="nucleotide sequence ID" value="NZ_BKDJ01000005.1"/>
</dbReference>
<dbReference type="PANTHER" id="PTHR43393:SF3">
    <property type="entry name" value="LYSINE DECARBOXYLASE-LIKE PROTEIN"/>
    <property type="match status" value="1"/>
</dbReference>